<dbReference type="InterPro" id="IPR003714">
    <property type="entry name" value="PhoH"/>
</dbReference>
<keyword evidence="9" id="KW-1185">Reference proteome</keyword>
<evidence type="ECO:0000256" key="4">
    <source>
        <dbReference type="ARBA" id="ARBA00022741"/>
    </source>
</evidence>
<dbReference type="Proteomes" id="UP000321058">
    <property type="component" value="Unassembled WGS sequence"/>
</dbReference>
<dbReference type="GO" id="GO:0005829">
    <property type="term" value="C:cytosol"/>
    <property type="evidence" value="ECO:0007669"/>
    <property type="project" value="TreeGrafter"/>
</dbReference>
<evidence type="ECO:0000313" key="8">
    <source>
        <dbReference type="EMBL" id="GEP60291.1"/>
    </source>
</evidence>
<evidence type="ECO:0000256" key="5">
    <source>
        <dbReference type="ARBA" id="ARBA00022840"/>
    </source>
</evidence>
<keyword evidence="4" id="KW-0547">Nucleotide-binding</keyword>
<dbReference type="FunFam" id="3.40.50.300:FF:000013">
    <property type="entry name" value="PhoH family ATPase"/>
    <property type="match status" value="1"/>
</dbReference>
<proteinExistence type="inferred from homology"/>
<dbReference type="Pfam" id="PF02562">
    <property type="entry name" value="PhoH"/>
    <property type="match status" value="1"/>
</dbReference>
<dbReference type="PANTHER" id="PTHR30473:SF1">
    <property type="entry name" value="PHOH-LIKE PROTEIN"/>
    <property type="match status" value="1"/>
</dbReference>
<dbReference type="Gene3D" id="3.40.50.300">
    <property type="entry name" value="P-loop containing nucleotide triphosphate hydrolases"/>
    <property type="match status" value="1"/>
</dbReference>
<dbReference type="PANTHER" id="PTHR30473">
    <property type="entry name" value="PROTEIN PHOH"/>
    <property type="match status" value="1"/>
</dbReference>
<keyword evidence="5" id="KW-0067">ATP-binding</keyword>
<dbReference type="InterPro" id="IPR027417">
    <property type="entry name" value="P-loop_NTPase"/>
</dbReference>
<accession>A0A512NMW2</accession>
<dbReference type="SUPFAM" id="SSF52540">
    <property type="entry name" value="P-loop containing nucleoside triphosphate hydrolases"/>
    <property type="match status" value="1"/>
</dbReference>
<sequence length="331" mass="35990">MSDTAATGRSADVRRMTFDDNALLPVLYGNHDRHLVRIEQLANVQLSARGNQLAIAGSADDAAIAHKAIAGLYERLKRGLSIEVADVDAAVRFARTGADGGDNDGIGIGIRTRRRTVQARSPGQRTYLAALHERDMVFALGPAGSGKTYLAVAMGVSLLLAGKVERIVLSRPAVEAGERLGFLPGDMKEKIDPYLRPLYDALHDMLPAEQIANRMESGEIEIAPLAFMRGRTLAHCFVILDEAQNTTPMQMRMFLTRLGEGSRMVITGDPSQTDLPGGQRSGLADAVDTLKDVEGVRFVRLTSKDVVRHDLVTRIVEAYDARDKKSKSDGR</sequence>
<gene>
    <name evidence="8" type="ORF">RSO01_74570</name>
</gene>
<evidence type="ECO:0000256" key="2">
    <source>
        <dbReference type="ARBA" id="ARBA00010393"/>
    </source>
</evidence>
<dbReference type="EMBL" id="BKAJ01000157">
    <property type="protein sequence ID" value="GEP60291.1"/>
    <property type="molecule type" value="Genomic_DNA"/>
</dbReference>
<comment type="subcellular location">
    <subcellularLocation>
        <location evidence="1">Cytoplasm</location>
    </subcellularLocation>
</comment>
<organism evidence="8 9">
    <name type="scientific">Reyranella soli</name>
    <dbReference type="NCBI Taxonomy" id="1230389"/>
    <lineage>
        <taxon>Bacteria</taxon>
        <taxon>Pseudomonadati</taxon>
        <taxon>Pseudomonadota</taxon>
        <taxon>Alphaproteobacteria</taxon>
        <taxon>Hyphomicrobiales</taxon>
        <taxon>Reyranellaceae</taxon>
        <taxon>Reyranella</taxon>
    </lineage>
</organism>
<reference evidence="8 9" key="1">
    <citation type="submission" date="2019-07" db="EMBL/GenBank/DDBJ databases">
        <title>Whole genome shotgun sequence of Reyranella soli NBRC 108950.</title>
        <authorList>
            <person name="Hosoyama A."/>
            <person name="Uohara A."/>
            <person name="Ohji S."/>
            <person name="Ichikawa N."/>
        </authorList>
    </citation>
    <scope>NUCLEOTIDE SEQUENCE [LARGE SCALE GENOMIC DNA]</scope>
    <source>
        <strain evidence="8 9">NBRC 108950</strain>
    </source>
</reference>
<protein>
    <recommendedName>
        <fullName evidence="6">PhoH-like protein</fullName>
    </recommendedName>
</protein>
<comment type="similarity">
    <text evidence="2">Belongs to the PhoH family.</text>
</comment>
<evidence type="ECO:0000259" key="7">
    <source>
        <dbReference type="Pfam" id="PF02562"/>
    </source>
</evidence>
<evidence type="ECO:0000256" key="1">
    <source>
        <dbReference type="ARBA" id="ARBA00004496"/>
    </source>
</evidence>
<evidence type="ECO:0000256" key="3">
    <source>
        <dbReference type="ARBA" id="ARBA00022490"/>
    </source>
</evidence>
<name>A0A512NMW2_9HYPH</name>
<comment type="caution">
    <text evidence="8">The sequence shown here is derived from an EMBL/GenBank/DDBJ whole genome shotgun (WGS) entry which is preliminary data.</text>
</comment>
<dbReference type="GO" id="GO:0005524">
    <property type="term" value="F:ATP binding"/>
    <property type="evidence" value="ECO:0007669"/>
    <property type="project" value="UniProtKB-KW"/>
</dbReference>
<keyword evidence="3" id="KW-0963">Cytoplasm</keyword>
<evidence type="ECO:0000313" key="9">
    <source>
        <dbReference type="Proteomes" id="UP000321058"/>
    </source>
</evidence>
<dbReference type="AlphaFoldDB" id="A0A512NMW2"/>
<evidence type="ECO:0000256" key="6">
    <source>
        <dbReference type="ARBA" id="ARBA00039970"/>
    </source>
</evidence>
<dbReference type="InterPro" id="IPR051451">
    <property type="entry name" value="PhoH2-like"/>
</dbReference>
<feature type="domain" description="PhoH-like protein" evidence="7">
    <location>
        <begin position="117"/>
        <end position="320"/>
    </location>
</feature>